<dbReference type="InterPro" id="IPR000086">
    <property type="entry name" value="NUDIX_hydrolase_dom"/>
</dbReference>
<evidence type="ECO:0000256" key="2">
    <source>
        <dbReference type="ARBA" id="ARBA00022801"/>
    </source>
</evidence>
<evidence type="ECO:0000256" key="1">
    <source>
        <dbReference type="ARBA" id="ARBA00001946"/>
    </source>
</evidence>
<comment type="similarity">
    <text evidence="3">Belongs to the Nudix hydrolase family.</text>
</comment>
<sequence length="154" mass="16891">MPPLLPRSLHRLALRAAHRLRHVWRRLAKPQLRGVSVILRDPEGRVLFVRHTYGPPDWSLPGGGIARGEAPEAAARREMAEELGLTLGPVSELGTIHETISGAPHTAYLFLAEIAEAPVPDGREIVEVRFAMPDDPPQPVSGLAEARIAYLLKI</sequence>
<dbReference type="PRINTS" id="PR00502">
    <property type="entry name" value="NUDIXFAMILY"/>
</dbReference>
<evidence type="ECO:0000313" key="5">
    <source>
        <dbReference type="EMBL" id="MBY8338012.1"/>
    </source>
</evidence>
<keyword evidence="2 3" id="KW-0378">Hydrolase</keyword>
<evidence type="ECO:0000256" key="3">
    <source>
        <dbReference type="RuleBase" id="RU003476"/>
    </source>
</evidence>
<reference evidence="5 6" key="1">
    <citation type="submission" date="2021-07" db="EMBL/GenBank/DDBJ databases">
        <title>Alteriqipengyuania abyssalis NZ-12B nov, sp.nov isolated from deep sea sponge in pacific ocean.</title>
        <authorList>
            <person name="Tareen S."/>
            <person name="Wink J."/>
        </authorList>
    </citation>
    <scope>NUCLEOTIDE SEQUENCE [LARGE SCALE GENOMIC DNA]</scope>
    <source>
        <strain evidence="5 6">NZ-12B</strain>
    </source>
</reference>
<comment type="caution">
    <text evidence="5">The sequence shown here is derived from an EMBL/GenBank/DDBJ whole genome shotgun (WGS) entry which is preliminary data.</text>
</comment>
<comment type="cofactor">
    <cofactor evidence="1">
        <name>Mg(2+)</name>
        <dbReference type="ChEBI" id="CHEBI:18420"/>
    </cofactor>
</comment>
<dbReference type="Pfam" id="PF00293">
    <property type="entry name" value="NUDIX"/>
    <property type="match status" value="1"/>
</dbReference>
<proteinExistence type="inferred from homology"/>
<gene>
    <name evidence="5" type="ORF">KYN89_13255</name>
</gene>
<organism evidence="5 6">
    <name type="scientific">Alteriqipengyuania abyssalis</name>
    <dbReference type="NCBI Taxonomy" id="2860200"/>
    <lineage>
        <taxon>Bacteria</taxon>
        <taxon>Pseudomonadati</taxon>
        <taxon>Pseudomonadota</taxon>
        <taxon>Alphaproteobacteria</taxon>
        <taxon>Sphingomonadales</taxon>
        <taxon>Erythrobacteraceae</taxon>
        <taxon>Alteriqipengyuania</taxon>
    </lineage>
</organism>
<dbReference type="SUPFAM" id="SSF55811">
    <property type="entry name" value="Nudix"/>
    <property type="match status" value="1"/>
</dbReference>
<keyword evidence="6" id="KW-1185">Reference proteome</keyword>
<dbReference type="PANTHER" id="PTHR43046:SF14">
    <property type="entry name" value="MUTT_NUDIX FAMILY PROTEIN"/>
    <property type="match status" value="1"/>
</dbReference>
<dbReference type="CDD" id="cd02883">
    <property type="entry name" value="NUDIX_Hydrolase"/>
    <property type="match status" value="1"/>
</dbReference>
<dbReference type="PROSITE" id="PS00893">
    <property type="entry name" value="NUDIX_BOX"/>
    <property type="match status" value="1"/>
</dbReference>
<name>A0ABS7PG17_9SPHN</name>
<dbReference type="RefSeq" id="WP_222825483.1">
    <property type="nucleotide sequence ID" value="NZ_JAHWXP010000003.1"/>
</dbReference>
<dbReference type="InterPro" id="IPR015797">
    <property type="entry name" value="NUDIX_hydrolase-like_dom_sf"/>
</dbReference>
<dbReference type="InterPro" id="IPR020476">
    <property type="entry name" value="Nudix_hydrolase"/>
</dbReference>
<protein>
    <submittedName>
        <fullName evidence="5">NUDIX domain-containing protein</fullName>
    </submittedName>
</protein>
<dbReference type="InterPro" id="IPR020084">
    <property type="entry name" value="NUDIX_hydrolase_CS"/>
</dbReference>
<feature type="domain" description="Nudix hydrolase" evidence="4">
    <location>
        <begin position="30"/>
        <end position="154"/>
    </location>
</feature>
<dbReference type="EMBL" id="JAHWXP010000003">
    <property type="protein sequence ID" value="MBY8338012.1"/>
    <property type="molecule type" value="Genomic_DNA"/>
</dbReference>
<dbReference type="PROSITE" id="PS51462">
    <property type="entry name" value="NUDIX"/>
    <property type="match status" value="1"/>
</dbReference>
<dbReference type="Proteomes" id="UP000759298">
    <property type="component" value="Unassembled WGS sequence"/>
</dbReference>
<evidence type="ECO:0000313" key="6">
    <source>
        <dbReference type="Proteomes" id="UP000759298"/>
    </source>
</evidence>
<evidence type="ECO:0000259" key="4">
    <source>
        <dbReference type="PROSITE" id="PS51462"/>
    </source>
</evidence>
<accession>A0ABS7PG17</accession>
<dbReference type="Gene3D" id="3.90.79.10">
    <property type="entry name" value="Nucleoside Triphosphate Pyrophosphohydrolase"/>
    <property type="match status" value="1"/>
</dbReference>
<dbReference type="PANTHER" id="PTHR43046">
    <property type="entry name" value="GDP-MANNOSE MANNOSYL HYDROLASE"/>
    <property type="match status" value="1"/>
</dbReference>